<dbReference type="RefSeq" id="WP_155318267.1">
    <property type="nucleotide sequence ID" value="NZ_AP021874.1"/>
</dbReference>
<dbReference type="Pfam" id="PF09413">
    <property type="entry name" value="DUF2007"/>
    <property type="match status" value="1"/>
</dbReference>
<gene>
    <name evidence="2" type="ORF">DSCA_42380</name>
</gene>
<evidence type="ECO:0000313" key="3">
    <source>
        <dbReference type="Proteomes" id="UP000427906"/>
    </source>
</evidence>
<organism evidence="2 3">
    <name type="scientific">Desulfosarcina alkanivorans</name>
    <dbReference type="NCBI Taxonomy" id="571177"/>
    <lineage>
        <taxon>Bacteria</taxon>
        <taxon>Pseudomonadati</taxon>
        <taxon>Thermodesulfobacteriota</taxon>
        <taxon>Desulfobacteria</taxon>
        <taxon>Desulfobacterales</taxon>
        <taxon>Desulfosarcinaceae</taxon>
        <taxon>Desulfosarcina</taxon>
    </lineage>
</organism>
<dbReference type="Proteomes" id="UP000427906">
    <property type="component" value="Chromosome"/>
</dbReference>
<reference evidence="2 3" key="1">
    <citation type="submission" date="2019-11" db="EMBL/GenBank/DDBJ databases">
        <title>Comparative genomics of hydrocarbon-degrading Desulfosarcina strains.</title>
        <authorList>
            <person name="Watanabe M."/>
            <person name="Kojima H."/>
            <person name="Fukui M."/>
        </authorList>
    </citation>
    <scope>NUCLEOTIDE SEQUENCE [LARGE SCALE GENOMIC DNA]</scope>
    <source>
        <strain evidence="2 3">PL12</strain>
    </source>
</reference>
<dbReference type="SUPFAM" id="SSF54913">
    <property type="entry name" value="GlnB-like"/>
    <property type="match status" value="1"/>
</dbReference>
<dbReference type="InterPro" id="IPR018551">
    <property type="entry name" value="DUF2007"/>
</dbReference>
<sequence>MFCPHCRAEYRDGFHVCSDCGVDLVDALPPEPEPEFVNFKEVLATYNPADVAFLKSLLESEGIQYFFKGEHFLYMRPLADPVRLMVREDQEAEALELLKDVDLSVTGISLGGKS</sequence>
<name>A0A5K7YNC1_9BACT</name>
<protein>
    <recommendedName>
        <fullName evidence="1">DUF2007 domain-containing protein</fullName>
    </recommendedName>
</protein>
<dbReference type="Gene3D" id="3.30.70.790">
    <property type="entry name" value="UreE, C-terminal domain"/>
    <property type="match status" value="1"/>
</dbReference>
<dbReference type="OrthoDB" id="5420636at2"/>
<dbReference type="AlphaFoldDB" id="A0A5K7YNC1"/>
<evidence type="ECO:0000313" key="2">
    <source>
        <dbReference type="EMBL" id="BBO70308.1"/>
    </source>
</evidence>
<keyword evidence="3" id="KW-1185">Reference proteome</keyword>
<accession>A0A5K7YNC1</accession>
<feature type="domain" description="DUF2007" evidence="1">
    <location>
        <begin position="39"/>
        <end position="101"/>
    </location>
</feature>
<dbReference type="KEGG" id="dalk:DSCA_42380"/>
<evidence type="ECO:0000259" key="1">
    <source>
        <dbReference type="Pfam" id="PF09413"/>
    </source>
</evidence>
<proteinExistence type="predicted"/>
<dbReference type="EMBL" id="AP021874">
    <property type="protein sequence ID" value="BBO70308.1"/>
    <property type="molecule type" value="Genomic_DNA"/>
</dbReference>
<dbReference type="InterPro" id="IPR011322">
    <property type="entry name" value="N-reg_PII-like_a/b"/>
</dbReference>